<reference evidence="2" key="2">
    <citation type="submission" date="2015-01" db="EMBL/GenBank/DDBJ databases">
        <title>Evolutionary Origins and Diversification of the Mycorrhizal Mutualists.</title>
        <authorList>
            <consortium name="DOE Joint Genome Institute"/>
            <consortium name="Mycorrhizal Genomics Consortium"/>
            <person name="Kohler A."/>
            <person name="Kuo A."/>
            <person name="Nagy L.G."/>
            <person name="Floudas D."/>
            <person name="Copeland A."/>
            <person name="Barry K.W."/>
            <person name="Cichocki N."/>
            <person name="Veneault-Fourrey C."/>
            <person name="LaButti K."/>
            <person name="Lindquist E.A."/>
            <person name="Lipzen A."/>
            <person name="Lundell T."/>
            <person name="Morin E."/>
            <person name="Murat C."/>
            <person name="Riley R."/>
            <person name="Ohm R."/>
            <person name="Sun H."/>
            <person name="Tunlid A."/>
            <person name="Henrissat B."/>
            <person name="Grigoriev I.V."/>
            <person name="Hibbett D.S."/>
            <person name="Martin F."/>
        </authorList>
    </citation>
    <scope>NUCLEOTIDE SEQUENCE [LARGE SCALE GENOMIC DNA]</scope>
    <source>
        <strain evidence="2">441</strain>
    </source>
</reference>
<dbReference type="Proteomes" id="UP000054018">
    <property type="component" value="Unassembled WGS sequence"/>
</dbReference>
<accession>A0A0C9Z686</accession>
<evidence type="ECO:0000313" key="1">
    <source>
        <dbReference type="EMBL" id="KIK15443.1"/>
    </source>
</evidence>
<proteinExistence type="predicted"/>
<feature type="non-terminal residue" evidence="1">
    <location>
        <position position="60"/>
    </location>
</feature>
<evidence type="ECO:0000313" key="2">
    <source>
        <dbReference type="Proteomes" id="UP000054018"/>
    </source>
</evidence>
<dbReference type="HOGENOM" id="CLU_2948229_0_0_1"/>
<sequence length="60" mass="6668">TEGSVSDDSVLKTDVLQSIEWACLRGVGRKDNSFECFDEMVMVCSDSSGSSSSNETRWLW</sequence>
<name>A0A0C9Z686_9AGAM</name>
<reference evidence="1 2" key="1">
    <citation type="submission" date="2014-04" db="EMBL/GenBank/DDBJ databases">
        <authorList>
            <consortium name="DOE Joint Genome Institute"/>
            <person name="Kuo A."/>
            <person name="Kohler A."/>
            <person name="Costa M.D."/>
            <person name="Nagy L.G."/>
            <person name="Floudas D."/>
            <person name="Copeland A."/>
            <person name="Barry K.W."/>
            <person name="Cichocki N."/>
            <person name="Veneault-Fourrey C."/>
            <person name="LaButti K."/>
            <person name="Lindquist E.A."/>
            <person name="Lipzen A."/>
            <person name="Lundell T."/>
            <person name="Morin E."/>
            <person name="Murat C."/>
            <person name="Sun H."/>
            <person name="Tunlid A."/>
            <person name="Henrissat B."/>
            <person name="Grigoriev I.V."/>
            <person name="Hibbett D.S."/>
            <person name="Martin F."/>
            <person name="Nordberg H.P."/>
            <person name="Cantor M.N."/>
            <person name="Hua S.X."/>
        </authorList>
    </citation>
    <scope>NUCLEOTIDE SEQUENCE [LARGE SCALE GENOMIC DNA]</scope>
    <source>
        <strain evidence="1 2">441</strain>
    </source>
</reference>
<protein>
    <submittedName>
        <fullName evidence="1">Uncharacterized protein</fullName>
    </submittedName>
</protein>
<organism evidence="1 2">
    <name type="scientific">Pisolithus microcarpus 441</name>
    <dbReference type="NCBI Taxonomy" id="765257"/>
    <lineage>
        <taxon>Eukaryota</taxon>
        <taxon>Fungi</taxon>
        <taxon>Dikarya</taxon>
        <taxon>Basidiomycota</taxon>
        <taxon>Agaricomycotina</taxon>
        <taxon>Agaricomycetes</taxon>
        <taxon>Agaricomycetidae</taxon>
        <taxon>Boletales</taxon>
        <taxon>Sclerodermatineae</taxon>
        <taxon>Pisolithaceae</taxon>
        <taxon>Pisolithus</taxon>
    </lineage>
</organism>
<gene>
    <name evidence="1" type="ORF">PISMIDRAFT_687288</name>
</gene>
<dbReference type="AlphaFoldDB" id="A0A0C9Z686"/>
<keyword evidence="2" id="KW-1185">Reference proteome</keyword>
<dbReference type="EMBL" id="KN833891">
    <property type="protein sequence ID" value="KIK15443.1"/>
    <property type="molecule type" value="Genomic_DNA"/>
</dbReference>